<dbReference type="SUPFAM" id="SSF51735">
    <property type="entry name" value="NAD(P)-binding Rossmann-fold domains"/>
    <property type="match status" value="1"/>
</dbReference>
<evidence type="ECO:0000313" key="2">
    <source>
        <dbReference type="EMBL" id="KKN60049.1"/>
    </source>
</evidence>
<sequence length="495" mass="55205">MEPTEKPFCHDLPSTSQPEIGKILVTGASGYIGGRLTPELLARGYQVRAMVRAASPEYQTRWPDAEIVVADALQPKSLDQALKDVHAAYYLIHSLLLGPERFLAADLQAAVNFRRAAERAGVSRIIYLGGLGDARQPLSEHLRSRIRIAKELARGAVPVTTLRAAIIIGAGSASYEIIEHLVRNFPVILVPDWARNKCQPIAIRDVIKYLVGVLETPETAGQDFDIGGVDILTYEQMLAGMAELLGKKRFFLRVASMNISLFAYFGSLITPVAAPITRCLMEGLANEVVCRDRTIQHHLPFPLLTYRQAIVTAMSRQQQDRVHTRWSDAYPPAHELAVKLHELDAAPTYTASYSLTTVKTAASLFGSICKVGGREGWFHSNWLWRLRGQIDKLLLGVGSSRGRRSVSALKINDVVGFWRVEDLQPNNKLLLRAEMKLPGQAWLEFTITDRDGARALAVTAFYHTTSILGRLYWYALMPCHHFVFANLIRQIEKRS</sequence>
<proteinExistence type="predicted"/>
<organism evidence="2">
    <name type="scientific">marine sediment metagenome</name>
    <dbReference type="NCBI Taxonomy" id="412755"/>
    <lineage>
        <taxon>unclassified sequences</taxon>
        <taxon>metagenomes</taxon>
        <taxon>ecological metagenomes</taxon>
    </lineage>
</organism>
<feature type="domain" description="NAD(P)-binding" evidence="1">
    <location>
        <begin position="27"/>
        <end position="134"/>
    </location>
</feature>
<protein>
    <recommendedName>
        <fullName evidence="1">NAD(P)-binding domain-containing protein</fullName>
    </recommendedName>
</protein>
<dbReference type="InterPro" id="IPR016040">
    <property type="entry name" value="NAD(P)-bd_dom"/>
</dbReference>
<dbReference type="AlphaFoldDB" id="A0A0F9RYU0"/>
<comment type="caution">
    <text evidence="2">The sequence shown here is derived from an EMBL/GenBank/DDBJ whole genome shotgun (WGS) entry which is preliminary data.</text>
</comment>
<reference evidence="2" key="1">
    <citation type="journal article" date="2015" name="Nature">
        <title>Complex archaea that bridge the gap between prokaryotes and eukaryotes.</title>
        <authorList>
            <person name="Spang A."/>
            <person name="Saw J.H."/>
            <person name="Jorgensen S.L."/>
            <person name="Zaremba-Niedzwiedzka K."/>
            <person name="Martijn J."/>
            <person name="Lind A.E."/>
            <person name="van Eijk R."/>
            <person name="Schleper C."/>
            <person name="Guy L."/>
            <person name="Ettema T.J."/>
        </authorList>
    </citation>
    <scope>NUCLEOTIDE SEQUENCE</scope>
</reference>
<dbReference type="GO" id="GO:0044877">
    <property type="term" value="F:protein-containing complex binding"/>
    <property type="evidence" value="ECO:0007669"/>
    <property type="project" value="TreeGrafter"/>
</dbReference>
<dbReference type="Gene3D" id="3.40.50.720">
    <property type="entry name" value="NAD(P)-binding Rossmann-like Domain"/>
    <property type="match status" value="1"/>
</dbReference>
<dbReference type="Pfam" id="PF13460">
    <property type="entry name" value="NAD_binding_10"/>
    <property type="match status" value="1"/>
</dbReference>
<dbReference type="PANTHER" id="PTHR12126:SF11">
    <property type="entry name" value="NADH DEHYDROGENASE [UBIQUINONE] 1 ALPHA SUBCOMPLEX SUBUNIT 9, MITOCHONDRIAL"/>
    <property type="match status" value="1"/>
</dbReference>
<dbReference type="InterPro" id="IPR051207">
    <property type="entry name" value="ComplexI_NDUFA9_subunit"/>
</dbReference>
<dbReference type="InterPro" id="IPR036291">
    <property type="entry name" value="NAD(P)-bd_dom_sf"/>
</dbReference>
<dbReference type="InterPro" id="IPR021295">
    <property type="entry name" value="DUF2867"/>
</dbReference>
<dbReference type="PANTHER" id="PTHR12126">
    <property type="entry name" value="NADH-UBIQUINONE OXIDOREDUCTASE 39 KDA SUBUNIT-RELATED"/>
    <property type="match status" value="1"/>
</dbReference>
<gene>
    <name evidence="2" type="ORF">LCGC14_0535880</name>
</gene>
<evidence type="ECO:0000259" key="1">
    <source>
        <dbReference type="Pfam" id="PF13460"/>
    </source>
</evidence>
<dbReference type="Pfam" id="PF11066">
    <property type="entry name" value="DUF2867"/>
    <property type="match status" value="1"/>
</dbReference>
<dbReference type="EMBL" id="LAZR01000706">
    <property type="protein sequence ID" value="KKN60049.1"/>
    <property type="molecule type" value="Genomic_DNA"/>
</dbReference>
<name>A0A0F9RYU0_9ZZZZ</name>
<accession>A0A0F9RYU0</accession>